<feature type="domain" description="Cep192-like" evidence="2">
    <location>
        <begin position="226"/>
        <end position="329"/>
    </location>
</feature>
<organism evidence="3">
    <name type="scientific">Lichtheimia ramosa</name>
    <dbReference type="NCBI Taxonomy" id="688394"/>
    <lineage>
        <taxon>Eukaryota</taxon>
        <taxon>Fungi</taxon>
        <taxon>Fungi incertae sedis</taxon>
        <taxon>Mucoromycota</taxon>
        <taxon>Mucoromycotina</taxon>
        <taxon>Mucoromycetes</taxon>
        <taxon>Mucorales</taxon>
        <taxon>Lichtheimiaceae</taxon>
        <taxon>Lichtheimia</taxon>
    </lineage>
</organism>
<reference evidence="3" key="1">
    <citation type="journal article" date="2014" name="Genome Announc.">
        <title>De novo whole-genome sequence and genome annotation of Lichtheimia ramosa.</title>
        <authorList>
            <person name="Linde J."/>
            <person name="Schwartze V."/>
            <person name="Binder U."/>
            <person name="Lass-Florl C."/>
            <person name="Voigt K."/>
            <person name="Horn F."/>
        </authorList>
    </citation>
    <scope>NUCLEOTIDE SEQUENCE</scope>
    <source>
        <strain evidence="3">JMRC FSU:6197</strain>
    </source>
</reference>
<proteinExistence type="predicted"/>
<evidence type="ECO:0000256" key="1">
    <source>
        <dbReference type="SAM" id="MobiDB-lite"/>
    </source>
</evidence>
<name>A0A077X0P3_9FUNG</name>
<accession>A0A077X0P3</accession>
<evidence type="ECO:0000313" key="3">
    <source>
        <dbReference type="EMBL" id="CDS13029.1"/>
    </source>
</evidence>
<dbReference type="OrthoDB" id="2278152at2759"/>
<dbReference type="InterPro" id="IPR054092">
    <property type="entry name" value="Cep192-like_D6"/>
</dbReference>
<gene>
    <name evidence="3" type="ORF">LRAMOSA05213</name>
</gene>
<feature type="region of interest" description="Disordered" evidence="1">
    <location>
        <begin position="324"/>
        <end position="362"/>
    </location>
</feature>
<protein>
    <recommendedName>
        <fullName evidence="2">Cep192-like domain-containing protein</fullName>
    </recommendedName>
</protein>
<feature type="region of interest" description="Disordered" evidence="1">
    <location>
        <begin position="1"/>
        <end position="22"/>
    </location>
</feature>
<feature type="compositionally biased region" description="Polar residues" evidence="1">
    <location>
        <begin position="1"/>
        <end position="16"/>
    </location>
</feature>
<feature type="compositionally biased region" description="Basic and acidic residues" evidence="1">
    <location>
        <begin position="329"/>
        <end position="347"/>
    </location>
</feature>
<dbReference type="EMBL" id="LK023368">
    <property type="protein sequence ID" value="CDS13029.1"/>
    <property type="molecule type" value="Genomic_DNA"/>
</dbReference>
<dbReference type="AlphaFoldDB" id="A0A077X0P3"/>
<dbReference type="Pfam" id="PF22076">
    <property type="entry name" value="Cep192_D6"/>
    <property type="match status" value="1"/>
</dbReference>
<evidence type="ECO:0000259" key="2">
    <source>
        <dbReference type="Pfam" id="PF22076"/>
    </source>
</evidence>
<sequence>MSFNQDSPISDTSSHRSLFGDASKGKLPLARSAAVKTNLYKHLDKLEASVNADFEKYAAETLATSFPETLPRDVAQDKEYEEEEEDEAILHDLEHVPFVGDIRPPFGSDSLHGLSDVSAHSDREILGHLLDKDQSDEYAWVPDQDLVDEKYSVSPLINHPSGNHHQHNRPISPGEYFAARSLPLDSLDIMFNKSSTTNNTLEDPLSFYFKALPSSLSHRHCHRKPSYMIEPKRIVLKATSESGHAQLKITNTSDKQEHTFSVFSSRAKLRFHPREGLVSPKSHVDVMIRLRKSAIHGISKRGSSEHAADTILLLMDDGRHTQRIPVDIRSFEEEKEKPRSITHKKQESEDEDDKEQPKCPFCALEDGCFLPK</sequence>